<dbReference type="STRING" id="225848.Sps_04603"/>
<dbReference type="Proteomes" id="UP000189545">
    <property type="component" value="Chromosome"/>
</dbReference>
<dbReference type="AlphaFoldDB" id="A0A1S6HWA4"/>
<dbReference type="OrthoDB" id="9782820at2"/>
<dbReference type="EMBL" id="CP014782">
    <property type="protein sequence ID" value="AQS39688.1"/>
    <property type="molecule type" value="Genomic_DNA"/>
</dbReference>
<proteinExistence type="inferred from homology"/>
<dbReference type="PANTHER" id="PTHR11060:SF0">
    <property type="entry name" value="PROTEIN MEMO1"/>
    <property type="match status" value="1"/>
</dbReference>
<evidence type="ECO:0000313" key="3">
    <source>
        <dbReference type="EMBL" id="AQS39688.1"/>
    </source>
</evidence>
<dbReference type="RefSeq" id="WP_077754546.1">
    <property type="nucleotide sequence ID" value="NZ_CP014782.1"/>
</dbReference>
<dbReference type="HAMAP" id="MF_00055">
    <property type="entry name" value="MEMO1"/>
    <property type="match status" value="1"/>
</dbReference>
<dbReference type="KEGG" id="spsw:Sps_04603"/>
<reference evidence="3 4" key="1">
    <citation type="submission" date="2016-03" db="EMBL/GenBank/DDBJ databases">
        <title>Complete genome sequence of Shewanella psychrophila WP2, a deep sea bacterium isolated from west Pacific sediment.</title>
        <authorList>
            <person name="Xu G."/>
            <person name="Jian H."/>
        </authorList>
    </citation>
    <scope>NUCLEOTIDE SEQUENCE [LARGE SCALE GENOMIC DNA]</scope>
    <source>
        <strain evidence="3 4">WP2</strain>
    </source>
</reference>
<dbReference type="CDD" id="cd07361">
    <property type="entry name" value="MEMO_like"/>
    <property type="match status" value="1"/>
</dbReference>
<dbReference type="Gene3D" id="3.40.830.10">
    <property type="entry name" value="LigB-like"/>
    <property type="match status" value="1"/>
</dbReference>
<evidence type="ECO:0000256" key="2">
    <source>
        <dbReference type="HAMAP-Rule" id="MF_00055"/>
    </source>
</evidence>
<organism evidence="3 4">
    <name type="scientific">Shewanella psychrophila</name>
    <dbReference type="NCBI Taxonomy" id="225848"/>
    <lineage>
        <taxon>Bacteria</taxon>
        <taxon>Pseudomonadati</taxon>
        <taxon>Pseudomonadota</taxon>
        <taxon>Gammaproteobacteria</taxon>
        <taxon>Alteromonadales</taxon>
        <taxon>Shewanellaceae</taxon>
        <taxon>Shewanella</taxon>
    </lineage>
</organism>
<comment type="similarity">
    <text evidence="1 2">Belongs to the MEMO1 family.</text>
</comment>
<gene>
    <name evidence="3" type="ORF">Sps_04603</name>
</gene>
<protein>
    <recommendedName>
        <fullName evidence="2">MEMO1 family protein Sps_04603</fullName>
    </recommendedName>
</protein>
<dbReference type="PANTHER" id="PTHR11060">
    <property type="entry name" value="PROTEIN MEMO1"/>
    <property type="match status" value="1"/>
</dbReference>
<dbReference type="InterPro" id="IPR002737">
    <property type="entry name" value="MEMO1_fam"/>
</dbReference>
<evidence type="ECO:0000256" key="1">
    <source>
        <dbReference type="ARBA" id="ARBA00006315"/>
    </source>
</evidence>
<accession>A0A1S6HWA4</accession>
<evidence type="ECO:0000313" key="4">
    <source>
        <dbReference type="Proteomes" id="UP000189545"/>
    </source>
</evidence>
<dbReference type="NCBIfam" id="TIGR04336">
    <property type="entry name" value="AmmeMemoSam_B"/>
    <property type="match status" value="1"/>
</dbReference>
<sequence>MLSSIRPPAVAGLFYPADPMALSAELSSYMSQASLHKMPNSTAKMTPKAIIVPHAGYIYSGLVAAHGFSCISAIADKIKRVVLLGPAHTVYLQGCALPESTHFSTPLGNLTIDRSSTAKLATYDAVTISNIPHKNEHSLEVELPFLQHCLNEFELLPIVVGDIAPEAMADLLELVWGGDETLIVVSSDLSHFHPYDEAKRLDLETCQKIQAKKSDISSDQACGCRSLNALSLQLIRHNLCITQLSYQNSGDSEISSADDKNRVVGYASFIIN</sequence>
<name>A0A1S6HWA4_9GAMM</name>
<keyword evidence="4" id="KW-1185">Reference proteome</keyword>
<dbReference type="Pfam" id="PF01875">
    <property type="entry name" value="Memo"/>
    <property type="match status" value="1"/>
</dbReference>